<feature type="binding site" evidence="17">
    <location>
        <begin position="13"/>
        <end position="18"/>
    </location>
    <ligand>
        <name>ATP</name>
        <dbReference type="ChEBI" id="CHEBI:30616"/>
    </ligand>
</feature>
<feature type="domain" description="3-dehydroquinate synthase C-terminal" evidence="20">
    <location>
        <begin position="352"/>
        <end position="497"/>
    </location>
</feature>
<dbReference type="CDD" id="cd08195">
    <property type="entry name" value="DHQS"/>
    <property type="match status" value="1"/>
</dbReference>
<sequence length="524" mass="59565">MRPDNIILVGFMGVGKDTVAQEIARLTDYVMISTDHLIQLETGISIRNIFKKKGEQYFRDLEQKVVSRLSNLKNMVVATGGGIFLRKKNRNLLSGMGYLIHLDARPEVLRKRIARLWTRPLLKNYEDINRIYKQRQKIYRGGIKIDTSERTPQEVAREIIDHLRLKETRPGIRMTRIVLRTDSKRCLFYVGYGLFSKSGMFRIEKPCRALVISNPLVAGFYADGVLRFLKQAGIEPELSLVPDGESYKNIEEAVRLYNLLLQRRFSRGDLIVGLGGGVVCDLAGFVASTYKRGMGLIQIPTTLLAQVDAAIGGKNGLNHRGKNMLGTFYQPDAVFCDLQFLKTLSDYDMKNGLAEVIKYGVICDPELFTQLKKERASVLKRDMKVLKKIVTRSIQIKAEIVKVDEREETGKRAILNFGHTVAHIIETQTHYQKLSHGEAVAIGMAEESKWAYQQGYLKQDELDKILKILSEYKLPTSLPSSIGPEAIRGAVLQDKKVRRERLILPIPQKVGRVRLKEVRCEKFL</sequence>
<feature type="binding site" evidence="18">
    <location>
        <begin position="277"/>
        <end position="281"/>
    </location>
    <ligand>
        <name>NAD(+)</name>
        <dbReference type="ChEBI" id="CHEBI:57540"/>
    </ligand>
</feature>
<dbReference type="GO" id="GO:0008652">
    <property type="term" value="P:amino acid biosynthetic process"/>
    <property type="evidence" value="ECO:0007669"/>
    <property type="project" value="UniProtKB-KW"/>
</dbReference>
<dbReference type="InterPro" id="IPR027417">
    <property type="entry name" value="P-loop_NTPase"/>
</dbReference>
<dbReference type="InterPro" id="IPR056179">
    <property type="entry name" value="DHQS_C"/>
</dbReference>
<evidence type="ECO:0000313" key="21">
    <source>
        <dbReference type="EMBL" id="OPX18597.1"/>
    </source>
</evidence>
<keyword evidence="15" id="KW-0511">Multifunctional enzyme</keyword>
<evidence type="ECO:0000256" key="6">
    <source>
        <dbReference type="ARBA" id="ARBA00022679"/>
    </source>
</evidence>
<comment type="subcellular location">
    <subcellularLocation>
        <location evidence="18">Cytoplasm</location>
    </subcellularLocation>
</comment>
<feature type="binding site" evidence="18">
    <location>
        <begin position="340"/>
        <end position="343"/>
    </location>
    <ligand>
        <name>NAD(+)</name>
        <dbReference type="ChEBI" id="CHEBI:57540"/>
    </ligand>
</feature>
<feature type="binding site" evidence="17">
    <location>
        <position position="35"/>
    </location>
    <ligand>
        <name>substrate</name>
    </ligand>
</feature>
<comment type="function">
    <text evidence="18">Catalyzes the conversion of 3-deoxy-D-arabino-heptulosonate 7-phosphate (DAHP) to dehydroquinate (DHQ).</text>
</comment>
<dbReference type="InterPro" id="IPR050071">
    <property type="entry name" value="Dehydroquinate_synthase"/>
</dbReference>
<dbReference type="SUPFAM" id="SSF56796">
    <property type="entry name" value="Dehydroquinate synthase-like"/>
    <property type="match status" value="1"/>
</dbReference>
<comment type="catalytic activity">
    <reaction evidence="18">
        <text>7-phospho-2-dehydro-3-deoxy-D-arabino-heptonate = 3-dehydroquinate + phosphate</text>
        <dbReference type="Rhea" id="RHEA:21968"/>
        <dbReference type="ChEBI" id="CHEBI:32364"/>
        <dbReference type="ChEBI" id="CHEBI:43474"/>
        <dbReference type="ChEBI" id="CHEBI:58394"/>
        <dbReference type="EC" id="4.2.3.4"/>
    </reaction>
</comment>
<dbReference type="CDD" id="cd00464">
    <property type="entry name" value="SK"/>
    <property type="match status" value="1"/>
</dbReference>
<evidence type="ECO:0000256" key="4">
    <source>
        <dbReference type="ARBA" id="ARBA00022490"/>
    </source>
</evidence>
<feature type="domain" description="3-dehydroquinate synthase N-terminal" evidence="19">
    <location>
        <begin position="240"/>
        <end position="349"/>
    </location>
</feature>
<evidence type="ECO:0000256" key="9">
    <source>
        <dbReference type="ARBA" id="ARBA00022777"/>
    </source>
</evidence>
<dbReference type="Proteomes" id="UP000191663">
    <property type="component" value="Unassembled WGS sequence"/>
</dbReference>
<keyword evidence="13 18" id="KW-0057">Aromatic amino acid biosynthesis</keyword>
<dbReference type="HAMAP" id="MF_00110">
    <property type="entry name" value="DHQ_synthase"/>
    <property type="match status" value="1"/>
</dbReference>
<dbReference type="FunFam" id="3.40.50.1970:FF:000007">
    <property type="entry name" value="Pentafunctional AROM polypeptide"/>
    <property type="match status" value="1"/>
</dbReference>
<feature type="binding site" evidence="18">
    <location>
        <position position="436"/>
    </location>
    <ligand>
        <name>Zn(2+)</name>
        <dbReference type="ChEBI" id="CHEBI:29105"/>
    </ligand>
</feature>
<evidence type="ECO:0000256" key="13">
    <source>
        <dbReference type="ARBA" id="ARBA00023141"/>
    </source>
</evidence>
<dbReference type="HAMAP" id="MF_00109">
    <property type="entry name" value="Shikimate_kinase"/>
    <property type="match status" value="1"/>
</dbReference>
<reference evidence="22" key="1">
    <citation type="submission" date="2017-01" db="EMBL/GenBank/DDBJ databases">
        <title>Novel pathways for hydrocarbon cycling and metabolic interdependencies in hydrothermal sediment communities.</title>
        <authorList>
            <person name="Dombrowski N."/>
            <person name="Seitz K."/>
            <person name="Teske A."/>
            <person name="Baker B."/>
        </authorList>
    </citation>
    <scope>NUCLEOTIDE SEQUENCE [LARGE SCALE GENOMIC DNA]</scope>
</reference>
<dbReference type="Pfam" id="PF24621">
    <property type="entry name" value="DHQS_C"/>
    <property type="match status" value="1"/>
</dbReference>
<dbReference type="InterPro" id="IPR000623">
    <property type="entry name" value="Shikimate_kinase/TSH1"/>
</dbReference>
<dbReference type="GO" id="GO:0005737">
    <property type="term" value="C:cytoplasm"/>
    <property type="evidence" value="ECO:0007669"/>
    <property type="project" value="UniProtKB-SubCell"/>
</dbReference>
<feature type="binding site" evidence="18">
    <location>
        <position position="355"/>
    </location>
    <ligand>
        <name>Zn(2+)</name>
        <dbReference type="ChEBI" id="CHEBI:29105"/>
    </ligand>
</feature>
<keyword evidence="5 18" id="KW-0028">Amino-acid biosynthesis</keyword>
<feature type="binding site" evidence="17">
    <location>
        <position position="150"/>
    </location>
    <ligand>
        <name>ATP</name>
        <dbReference type="ChEBI" id="CHEBI:30616"/>
    </ligand>
</feature>
<organism evidence="21 22">
    <name type="scientific">candidate division WOR-3 bacterium 4484_100</name>
    <dbReference type="NCBI Taxonomy" id="1936077"/>
    <lineage>
        <taxon>Bacteria</taxon>
        <taxon>Bacteria division WOR-3</taxon>
    </lineage>
</organism>
<evidence type="ECO:0000256" key="14">
    <source>
        <dbReference type="ARBA" id="ARBA00023239"/>
    </source>
</evidence>
<comment type="function">
    <text evidence="17">Catalyzes the specific phosphorylation of the 3-hydroxyl group of shikimic acid using ATP as a cosubstrate.</text>
</comment>
<comment type="cofactor">
    <cofactor evidence="18">
        <name>Co(2+)</name>
        <dbReference type="ChEBI" id="CHEBI:48828"/>
    </cofactor>
    <cofactor evidence="18">
        <name>Zn(2+)</name>
        <dbReference type="ChEBI" id="CHEBI:29105"/>
    </cofactor>
    <text evidence="18">Binds 1 divalent metal cation per subunit. Can use either Co(2+) or Zn(2+).</text>
</comment>
<keyword evidence="7 18" id="KW-0479">Metal-binding</keyword>
<comment type="cofactor">
    <cofactor evidence="2">
        <name>Zn(2+)</name>
        <dbReference type="ChEBI" id="CHEBI:29105"/>
    </cofactor>
</comment>
<evidence type="ECO:0000259" key="19">
    <source>
        <dbReference type="Pfam" id="PF01761"/>
    </source>
</evidence>
<dbReference type="UniPathway" id="UPA00053">
    <property type="reaction ID" value="UER00085"/>
</dbReference>
<accession>A0A1V4QHY1</accession>
<evidence type="ECO:0000259" key="20">
    <source>
        <dbReference type="Pfam" id="PF24621"/>
    </source>
</evidence>
<keyword evidence="9 17" id="KW-0418">Kinase</keyword>
<dbReference type="PANTHER" id="PTHR43622:SF1">
    <property type="entry name" value="3-DEHYDROQUINATE SYNTHASE"/>
    <property type="match status" value="1"/>
</dbReference>
<dbReference type="NCBIfam" id="TIGR01357">
    <property type="entry name" value="aroB"/>
    <property type="match status" value="1"/>
</dbReference>
<dbReference type="GO" id="GO:0000287">
    <property type="term" value="F:magnesium ion binding"/>
    <property type="evidence" value="ECO:0007669"/>
    <property type="project" value="UniProtKB-UniRule"/>
</dbReference>
<keyword evidence="12 18" id="KW-0520">NAD</keyword>
<dbReference type="Gene3D" id="3.40.50.300">
    <property type="entry name" value="P-loop containing nucleotide triphosphate hydrolases"/>
    <property type="match status" value="1"/>
</dbReference>
<comment type="pathway">
    <text evidence="18">Metabolic intermediate biosynthesis; chorismate biosynthesis; chorismate from D-erythrose 4-phosphate and phosphoenolpyruvate: step 2/7.</text>
</comment>
<dbReference type="EC" id="4.2.3.4" evidence="18"/>
<comment type="similarity">
    <text evidence="17">Belongs to the shikimate kinase family.</text>
</comment>
<comment type="pathway">
    <text evidence="3 17">Metabolic intermediate biosynthesis; chorismate biosynthesis; chorismate from D-erythrose 4-phosphate and phosphoenolpyruvate: step 5/7.</text>
</comment>
<comment type="caution">
    <text evidence="21">The sequence shown here is derived from an EMBL/GenBank/DDBJ whole genome shotgun (WGS) entry which is preliminary data.</text>
</comment>
<keyword evidence="17" id="KW-0460">Magnesium</keyword>
<comment type="cofactor">
    <cofactor evidence="17">
        <name>Mg(2+)</name>
        <dbReference type="ChEBI" id="CHEBI:18420"/>
    </cofactor>
    <text evidence="17">Binds 1 Mg(2+) ion per subunit.</text>
</comment>
<comment type="catalytic activity">
    <reaction evidence="16 17">
        <text>shikimate + ATP = 3-phosphoshikimate + ADP + H(+)</text>
        <dbReference type="Rhea" id="RHEA:13121"/>
        <dbReference type="ChEBI" id="CHEBI:15378"/>
        <dbReference type="ChEBI" id="CHEBI:30616"/>
        <dbReference type="ChEBI" id="CHEBI:36208"/>
        <dbReference type="ChEBI" id="CHEBI:145989"/>
        <dbReference type="ChEBI" id="CHEBI:456216"/>
        <dbReference type="EC" id="2.7.1.71"/>
    </reaction>
</comment>
<proteinExistence type="inferred from homology"/>
<dbReference type="PANTHER" id="PTHR43622">
    <property type="entry name" value="3-DEHYDROQUINATE SYNTHASE"/>
    <property type="match status" value="1"/>
</dbReference>
<feature type="binding site" evidence="18">
    <location>
        <position position="419"/>
    </location>
    <ligand>
        <name>Zn(2+)</name>
        <dbReference type="ChEBI" id="CHEBI:29105"/>
    </ligand>
</feature>
<name>A0A1V4QHY1_UNCW3</name>
<evidence type="ECO:0000256" key="7">
    <source>
        <dbReference type="ARBA" id="ARBA00022723"/>
    </source>
</evidence>
<feature type="binding site" evidence="18">
    <location>
        <position position="314"/>
    </location>
    <ligand>
        <name>NAD(+)</name>
        <dbReference type="ChEBI" id="CHEBI:57540"/>
    </ligand>
</feature>
<dbReference type="GO" id="GO:0004765">
    <property type="term" value="F:shikimate kinase activity"/>
    <property type="evidence" value="ECO:0007669"/>
    <property type="project" value="UniProtKB-UniRule"/>
</dbReference>
<feature type="binding site" evidence="18">
    <location>
        <position position="322"/>
    </location>
    <ligand>
        <name>NAD(+)</name>
        <dbReference type="ChEBI" id="CHEBI:57540"/>
    </ligand>
</feature>
<dbReference type="EMBL" id="MUKB01000005">
    <property type="protein sequence ID" value="OPX18597.1"/>
    <property type="molecule type" value="Genomic_DNA"/>
</dbReference>
<gene>
    <name evidence="17" type="primary">aroK</name>
    <name evidence="18" type="synonym">aroB</name>
    <name evidence="21" type="ORF">BXT86_00420</name>
</gene>
<keyword evidence="14 18" id="KW-0456">Lyase</keyword>
<evidence type="ECO:0000256" key="5">
    <source>
        <dbReference type="ARBA" id="ARBA00022605"/>
    </source>
</evidence>
<evidence type="ECO:0000313" key="22">
    <source>
        <dbReference type="Proteomes" id="UP000191663"/>
    </source>
</evidence>
<keyword evidence="6 17" id="KW-0808">Transferase</keyword>
<dbReference type="PRINTS" id="PR01100">
    <property type="entry name" value="SHIKIMTKNASE"/>
</dbReference>
<evidence type="ECO:0000256" key="3">
    <source>
        <dbReference type="ARBA" id="ARBA00004842"/>
    </source>
</evidence>
<comment type="caution">
    <text evidence="17">Lacks conserved residue(s) required for the propagation of feature annotation.</text>
</comment>
<protein>
    <recommendedName>
        <fullName evidence="17 18">Multifunctional fusion protein</fullName>
    </recommendedName>
    <domain>
        <recommendedName>
            <fullName evidence="17">Shikimate kinase</fullName>
            <shortName evidence="17">SK</shortName>
            <ecNumber evidence="17">2.7.1.71</ecNumber>
        </recommendedName>
    </domain>
    <domain>
        <recommendedName>
            <fullName evidence="18">3-dehydroquinate synthase</fullName>
            <shortName evidence="18">DHQS</shortName>
            <ecNumber evidence="18">4.2.3.4</ecNumber>
        </recommendedName>
    </domain>
</protein>
<dbReference type="Gene3D" id="3.40.50.1970">
    <property type="match status" value="1"/>
</dbReference>
<dbReference type="GO" id="GO:0005524">
    <property type="term" value="F:ATP binding"/>
    <property type="evidence" value="ECO:0007669"/>
    <property type="project" value="UniProtKB-UniRule"/>
</dbReference>
<dbReference type="Pfam" id="PF01202">
    <property type="entry name" value="SKI"/>
    <property type="match status" value="1"/>
</dbReference>
<feature type="binding site" evidence="18">
    <location>
        <begin position="243"/>
        <end position="248"/>
    </location>
    <ligand>
        <name>NAD(+)</name>
        <dbReference type="ChEBI" id="CHEBI:57540"/>
    </ligand>
</feature>
<keyword evidence="10 18" id="KW-0862">Zinc</keyword>
<dbReference type="Pfam" id="PF01761">
    <property type="entry name" value="DHQ_synthase"/>
    <property type="match status" value="1"/>
</dbReference>
<evidence type="ECO:0000256" key="11">
    <source>
        <dbReference type="ARBA" id="ARBA00022840"/>
    </source>
</evidence>
<feature type="binding site" evidence="17">
    <location>
        <position position="119"/>
    </location>
    <ligand>
        <name>ATP</name>
        <dbReference type="ChEBI" id="CHEBI:30616"/>
    </ligand>
</feature>
<evidence type="ECO:0000256" key="18">
    <source>
        <dbReference type="HAMAP-Rule" id="MF_00110"/>
    </source>
</evidence>
<evidence type="ECO:0000256" key="2">
    <source>
        <dbReference type="ARBA" id="ARBA00001947"/>
    </source>
</evidence>
<feature type="binding site" evidence="17">
    <location>
        <position position="59"/>
    </location>
    <ligand>
        <name>substrate</name>
    </ligand>
</feature>
<keyword evidence="8 18" id="KW-0547">Nucleotide-binding</keyword>
<comment type="similarity">
    <text evidence="18">Belongs to the sugar phosphate cyclases superfamily. Dehydroquinate synthase family.</text>
</comment>
<comment type="cofactor">
    <cofactor evidence="1 18">
        <name>NAD(+)</name>
        <dbReference type="ChEBI" id="CHEBI:57540"/>
    </cofactor>
</comment>
<feature type="binding site" evidence="18">
    <location>
        <begin position="301"/>
        <end position="302"/>
    </location>
    <ligand>
        <name>NAD(+)</name>
        <dbReference type="ChEBI" id="CHEBI:57540"/>
    </ligand>
</feature>
<dbReference type="SUPFAM" id="SSF52540">
    <property type="entry name" value="P-loop containing nucleoside triphosphate hydrolases"/>
    <property type="match status" value="1"/>
</dbReference>
<dbReference type="PROSITE" id="PS01128">
    <property type="entry name" value="SHIKIMATE_KINASE"/>
    <property type="match status" value="1"/>
</dbReference>
<dbReference type="GO" id="GO:0009423">
    <property type="term" value="P:chorismate biosynthetic process"/>
    <property type="evidence" value="ECO:0007669"/>
    <property type="project" value="UniProtKB-UniRule"/>
</dbReference>
<feature type="binding site" evidence="17">
    <location>
        <position position="135"/>
    </location>
    <ligand>
        <name>substrate</name>
    </ligand>
</feature>
<dbReference type="AlphaFoldDB" id="A0A1V4QHY1"/>
<evidence type="ECO:0000256" key="17">
    <source>
        <dbReference type="HAMAP-Rule" id="MF_00109"/>
    </source>
</evidence>
<keyword evidence="4 18" id="KW-0963">Cytoplasm</keyword>
<evidence type="ECO:0000256" key="8">
    <source>
        <dbReference type="ARBA" id="ARBA00022741"/>
    </source>
</evidence>
<dbReference type="InterPro" id="IPR030960">
    <property type="entry name" value="DHQS/DOIS_N"/>
</dbReference>
<dbReference type="GO" id="GO:0003856">
    <property type="term" value="F:3-dehydroquinate synthase activity"/>
    <property type="evidence" value="ECO:0007669"/>
    <property type="project" value="UniProtKB-UniRule"/>
</dbReference>
<dbReference type="InterPro" id="IPR031322">
    <property type="entry name" value="Shikimate/glucono_kinase"/>
</dbReference>
<evidence type="ECO:0000256" key="10">
    <source>
        <dbReference type="ARBA" id="ARBA00022833"/>
    </source>
</evidence>
<dbReference type="GO" id="GO:0009073">
    <property type="term" value="P:aromatic amino acid family biosynthetic process"/>
    <property type="evidence" value="ECO:0007669"/>
    <property type="project" value="UniProtKB-KW"/>
</dbReference>
<evidence type="ECO:0000256" key="1">
    <source>
        <dbReference type="ARBA" id="ARBA00001911"/>
    </source>
</evidence>
<dbReference type="EC" id="2.7.1.71" evidence="17"/>
<feature type="binding site" evidence="17">
    <location>
        <position position="81"/>
    </location>
    <ligand>
        <name>substrate</name>
    </ligand>
</feature>
<keyword evidence="18" id="KW-0170">Cobalt</keyword>
<evidence type="ECO:0000256" key="15">
    <source>
        <dbReference type="ARBA" id="ARBA00023268"/>
    </source>
</evidence>
<dbReference type="InterPro" id="IPR016037">
    <property type="entry name" value="DHQ_synth_AroB"/>
</dbReference>
<keyword evidence="11 17" id="KW-0067">ATP-binding</keyword>
<dbReference type="InterPro" id="IPR023000">
    <property type="entry name" value="Shikimate_kinase_CS"/>
</dbReference>
<evidence type="ECO:0000256" key="16">
    <source>
        <dbReference type="ARBA" id="ARBA00048567"/>
    </source>
</evidence>
<dbReference type="Gene3D" id="1.20.1090.10">
    <property type="entry name" value="Dehydroquinate synthase-like - alpha domain"/>
    <property type="match status" value="1"/>
</dbReference>
<comment type="subunit">
    <text evidence="17">Monomer.</text>
</comment>
<evidence type="ECO:0000256" key="12">
    <source>
        <dbReference type="ARBA" id="ARBA00023027"/>
    </source>
</evidence>